<accession>A0A939PI97</accession>
<comment type="caution">
    <text evidence="1">The sequence shown here is derived from an EMBL/GenBank/DDBJ whole genome shotgun (WGS) entry which is preliminary data.</text>
</comment>
<dbReference type="AlphaFoldDB" id="A0A939PI97"/>
<sequence>MILVLAAIIAVFLAGTVCGIFAMLVIGIHAEEHRTGSTSTAGSASRRLLRSETCDDLPARNKAGR</sequence>
<keyword evidence="2" id="KW-1185">Reference proteome</keyword>
<evidence type="ECO:0000313" key="1">
    <source>
        <dbReference type="EMBL" id="MBO2449041.1"/>
    </source>
</evidence>
<protein>
    <submittedName>
        <fullName evidence="1">Uncharacterized protein</fullName>
    </submittedName>
</protein>
<proteinExistence type="predicted"/>
<dbReference type="RefSeq" id="WP_208256849.1">
    <property type="nucleotide sequence ID" value="NZ_JAGEOJ010000007.1"/>
</dbReference>
<name>A0A939PI97_9ACTN</name>
<dbReference type="Proteomes" id="UP000669179">
    <property type="component" value="Unassembled WGS sequence"/>
</dbReference>
<reference evidence="1" key="1">
    <citation type="submission" date="2021-03" db="EMBL/GenBank/DDBJ databases">
        <authorList>
            <person name="Kanchanasin P."/>
            <person name="Saeng-In P."/>
            <person name="Phongsopitanun W."/>
            <person name="Yuki M."/>
            <person name="Kudo T."/>
            <person name="Ohkuma M."/>
            <person name="Tanasupawat S."/>
        </authorList>
    </citation>
    <scope>NUCLEOTIDE SEQUENCE</scope>
    <source>
        <strain evidence="1">GKU 128</strain>
    </source>
</reference>
<evidence type="ECO:0000313" key="2">
    <source>
        <dbReference type="Proteomes" id="UP000669179"/>
    </source>
</evidence>
<organism evidence="1 2">
    <name type="scientific">Actinomadura barringtoniae</name>
    <dbReference type="NCBI Taxonomy" id="1427535"/>
    <lineage>
        <taxon>Bacteria</taxon>
        <taxon>Bacillati</taxon>
        <taxon>Actinomycetota</taxon>
        <taxon>Actinomycetes</taxon>
        <taxon>Streptosporangiales</taxon>
        <taxon>Thermomonosporaceae</taxon>
        <taxon>Actinomadura</taxon>
    </lineage>
</organism>
<dbReference type="EMBL" id="JAGEOJ010000007">
    <property type="protein sequence ID" value="MBO2449041.1"/>
    <property type="molecule type" value="Genomic_DNA"/>
</dbReference>
<gene>
    <name evidence="1" type="ORF">J4573_18200</name>
</gene>